<dbReference type="EMBL" id="CAJNNW010032094">
    <property type="protein sequence ID" value="CAE8711039.1"/>
    <property type="molecule type" value="Genomic_DNA"/>
</dbReference>
<organism evidence="3 5">
    <name type="scientific">Polarella glacialis</name>
    <name type="common">Dinoflagellate</name>
    <dbReference type="NCBI Taxonomy" id="89957"/>
    <lineage>
        <taxon>Eukaryota</taxon>
        <taxon>Sar</taxon>
        <taxon>Alveolata</taxon>
        <taxon>Dinophyceae</taxon>
        <taxon>Suessiales</taxon>
        <taxon>Suessiaceae</taxon>
        <taxon>Polarella</taxon>
    </lineage>
</organism>
<keyword evidence="1" id="KW-0732">Signal</keyword>
<evidence type="ECO:0000256" key="1">
    <source>
        <dbReference type="SAM" id="SignalP"/>
    </source>
</evidence>
<evidence type="ECO:0000259" key="2">
    <source>
        <dbReference type="SMART" id="SM01185"/>
    </source>
</evidence>
<dbReference type="Proteomes" id="UP000626109">
    <property type="component" value="Unassembled WGS sequence"/>
</dbReference>
<proteinExistence type="predicted"/>
<evidence type="ECO:0000313" key="3">
    <source>
        <dbReference type="EMBL" id="CAE8603174.1"/>
    </source>
</evidence>
<accession>A0A813EPU2</accession>
<dbReference type="GO" id="GO:0005737">
    <property type="term" value="C:cytoplasm"/>
    <property type="evidence" value="ECO:0007669"/>
    <property type="project" value="TreeGrafter"/>
</dbReference>
<dbReference type="OrthoDB" id="7025426at2759"/>
<comment type="caution">
    <text evidence="3">The sequence shown here is derived from an EMBL/GenBank/DDBJ whole genome shotgun (WGS) entry which is preliminary data.</text>
</comment>
<dbReference type="SMART" id="SM01185">
    <property type="entry name" value="EFP"/>
    <property type="match status" value="1"/>
</dbReference>
<dbReference type="Proteomes" id="UP000654075">
    <property type="component" value="Unassembled WGS sequence"/>
</dbReference>
<dbReference type="InterPro" id="IPR008991">
    <property type="entry name" value="Translation_prot_SH3-like_sf"/>
</dbReference>
<feature type="domain" description="Translation elongation factor P/YeiP central" evidence="2">
    <location>
        <begin position="133"/>
        <end position="180"/>
    </location>
</feature>
<gene>
    <name evidence="3" type="ORF">PGLA1383_LOCUS21391</name>
    <name evidence="4" type="ORF">PGLA2088_LOCUS36272</name>
</gene>
<dbReference type="AlphaFoldDB" id="A0A813EPU2"/>
<sequence>MKRIARMPKQRLVSATLTLLWLMLAATKPSMMSIALVHHGTPPVKLNLSKAKCWPRLHVAMRATTFDKEPGDLKKGMLILVDGVPYEVIECFTKKTVMRNLERDTVVSKTWTSASKLQMIMASCKAAVYSLLDEVVQQHVFMDCETFEEVRIGVDILGDMGIMLAEGMEVDLKLYDERVVQIGFKSEVIEEVVAFTMKQKVYHAKPGKCNRKFVLLSNGDTKAGPHTLEIGDKVVIDPRTKDIIRKL</sequence>
<dbReference type="PANTHER" id="PTHR30053:SF14">
    <property type="entry name" value="TRANSLATION ELONGATION FACTOR KOW-LIKE DOMAIN-CONTAINING PROTEIN"/>
    <property type="match status" value="1"/>
</dbReference>
<evidence type="ECO:0000313" key="5">
    <source>
        <dbReference type="Proteomes" id="UP000654075"/>
    </source>
</evidence>
<name>A0A813EPU2_POLGL</name>
<dbReference type="SUPFAM" id="SSF50249">
    <property type="entry name" value="Nucleic acid-binding proteins"/>
    <property type="match status" value="1"/>
</dbReference>
<dbReference type="Gene3D" id="2.40.50.140">
    <property type="entry name" value="Nucleic acid-binding proteins"/>
    <property type="match status" value="1"/>
</dbReference>
<dbReference type="Pfam" id="PF01132">
    <property type="entry name" value="EFP"/>
    <property type="match status" value="1"/>
</dbReference>
<dbReference type="InterPro" id="IPR001059">
    <property type="entry name" value="Transl_elong_P/YeiP_cen"/>
</dbReference>
<reference evidence="3" key="1">
    <citation type="submission" date="2021-02" db="EMBL/GenBank/DDBJ databases">
        <authorList>
            <person name="Dougan E. K."/>
            <person name="Rhodes N."/>
            <person name="Thang M."/>
            <person name="Chan C."/>
        </authorList>
    </citation>
    <scope>NUCLEOTIDE SEQUENCE</scope>
</reference>
<dbReference type="GO" id="GO:0003746">
    <property type="term" value="F:translation elongation factor activity"/>
    <property type="evidence" value="ECO:0007669"/>
    <property type="project" value="InterPro"/>
</dbReference>
<protein>
    <recommendedName>
        <fullName evidence="2">Translation elongation factor P/YeiP central domain-containing protein</fullName>
    </recommendedName>
</protein>
<evidence type="ECO:0000313" key="4">
    <source>
        <dbReference type="EMBL" id="CAE8711039.1"/>
    </source>
</evidence>
<feature type="signal peptide" evidence="1">
    <location>
        <begin position="1"/>
        <end position="27"/>
    </location>
</feature>
<dbReference type="EMBL" id="CAJNNV010015096">
    <property type="protein sequence ID" value="CAE8603174.1"/>
    <property type="molecule type" value="Genomic_DNA"/>
</dbReference>
<dbReference type="PANTHER" id="PTHR30053">
    <property type="entry name" value="ELONGATION FACTOR P"/>
    <property type="match status" value="1"/>
</dbReference>
<dbReference type="SUPFAM" id="SSF50104">
    <property type="entry name" value="Translation proteins SH3-like domain"/>
    <property type="match status" value="1"/>
</dbReference>
<feature type="chain" id="PRO_5035596265" description="Translation elongation factor P/YeiP central domain-containing protein" evidence="1">
    <location>
        <begin position="28"/>
        <end position="247"/>
    </location>
</feature>
<keyword evidence="5" id="KW-1185">Reference proteome</keyword>
<dbReference type="InterPro" id="IPR020599">
    <property type="entry name" value="Transl_elong_fac_P/YeiP"/>
</dbReference>
<dbReference type="InterPro" id="IPR012340">
    <property type="entry name" value="NA-bd_OB-fold"/>
</dbReference>